<dbReference type="InterPro" id="IPR005516">
    <property type="entry name" value="Remorin_C"/>
</dbReference>
<accession>A0AAD9WMZ3</accession>
<comment type="similarity">
    <text evidence="1">Belongs to the remorin family.</text>
</comment>
<feature type="compositionally biased region" description="Polar residues" evidence="2">
    <location>
        <begin position="239"/>
        <end position="250"/>
    </location>
</feature>
<evidence type="ECO:0000259" key="3">
    <source>
        <dbReference type="Pfam" id="PF03763"/>
    </source>
</evidence>
<dbReference type="PANTHER" id="PTHR31471:SF51">
    <property type="entry name" value="REMORIN FAMILY PROTEIN"/>
    <property type="match status" value="1"/>
</dbReference>
<proteinExistence type="inferred from homology"/>
<feature type="region of interest" description="Disordered" evidence="2">
    <location>
        <begin position="322"/>
        <end position="346"/>
    </location>
</feature>
<name>A0AAD9WMZ3_9ROSI</name>
<dbReference type="AlphaFoldDB" id="A0AAD9WMZ3"/>
<feature type="region of interest" description="Disordered" evidence="2">
    <location>
        <begin position="82"/>
        <end position="255"/>
    </location>
</feature>
<sequence>MDSLIKQMRFSSAGQVNSEELHSSKDQRIPPQRSLSFKTEKKRAQNWFRRQFSRNMSRDYNSDYQMEHVTAVAAAAYAIKSLQDSSMPDQKKTTSGTPESFLTRLMSKKEDAPIQAPQPDGISKRFSTSGENATSSLSADSKMPVSAAMDEKKTSPPTIKKRLTFADDDEHLNSPAADTTKSRRAPSMKKTPTLSDELKNSTNGGKPAGVVQKTDAPPTKLRSTTSKSDVPPPVPPTETRIQSSTRTGVNQAPADVWEKAELEKIKERHEKLNATILSWESKKKKKARSKLEKKELQSESEQKRIKALQKFRSDMETIDQIAGGARAQAEERRRNKELKAKAKANTIRTTGKVPRTCCCC</sequence>
<feature type="compositionally biased region" description="Polar residues" evidence="2">
    <location>
        <begin position="125"/>
        <end position="139"/>
    </location>
</feature>
<feature type="compositionally biased region" description="Basic and acidic residues" evidence="2">
    <location>
        <begin position="289"/>
        <end position="302"/>
    </location>
</feature>
<dbReference type="EMBL" id="JANJYI010000009">
    <property type="protein sequence ID" value="KAK2636107.1"/>
    <property type="molecule type" value="Genomic_DNA"/>
</dbReference>
<dbReference type="PANTHER" id="PTHR31471">
    <property type="entry name" value="OS02G0116800 PROTEIN"/>
    <property type="match status" value="1"/>
</dbReference>
<dbReference type="Pfam" id="PF03763">
    <property type="entry name" value="Remorin_C"/>
    <property type="match status" value="1"/>
</dbReference>
<keyword evidence="5" id="KW-1185">Reference proteome</keyword>
<feature type="region of interest" description="Disordered" evidence="2">
    <location>
        <begin position="1"/>
        <end position="42"/>
    </location>
</feature>
<evidence type="ECO:0000313" key="5">
    <source>
        <dbReference type="Proteomes" id="UP001280121"/>
    </source>
</evidence>
<feature type="domain" description="Remorin C-terminal" evidence="3">
    <location>
        <begin position="252"/>
        <end position="355"/>
    </location>
</feature>
<evidence type="ECO:0000256" key="1">
    <source>
        <dbReference type="ARBA" id="ARBA00005711"/>
    </source>
</evidence>
<feature type="region of interest" description="Disordered" evidence="2">
    <location>
        <begin position="281"/>
        <end position="302"/>
    </location>
</feature>
<protein>
    <recommendedName>
        <fullName evidence="3">Remorin C-terminal domain-containing protein</fullName>
    </recommendedName>
</protein>
<feature type="compositionally biased region" description="Polar residues" evidence="2">
    <location>
        <begin position="82"/>
        <end position="100"/>
    </location>
</feature>
<gene>
    <name evidence="4" type="ORF">Ddye_030899</name>
</gene>
<feature type="compositionally biased region" description="Polar residues" evidence="2">
    <location>
        <begin position="9"/>
        <end position="18"/>
    </location>
</feature>
<feature type="compositionally biased region" description="Basic and acidic residues" evidence="2">
    <location>
        <begin position="19"/>
        <end position="28"/>
    </location>
</feature>
<evidence type="ECO:0000256" key="2">
    <source>
        <dbReference type="SAM" id="MobiDB-lite"/>
    </source>
</evidence>
<feature type="compositionally biased region" description="Polar residues" evidence="2">
    <location>
        <begin position="190"/>
        <end position="204"/>
    </location>
</feature>
<reference evidence="4" key="1">
    <citation type="journal article" date="2023" name="Plant J.">
        <title>Genome sequences and population genomics provide insights into the demographic history, inbreeding, and mutation load of two 'living fossil' tree species of Dipteronia.</title>
        <authorList>
            <person name="Feng Y."/>
            <person name="Comes H.P."/>
            <person name="Chen J."/>
            <person name="Zhu S."/>
            <person name="Lu R."/>
            <person name="Zhang X."/>
            <person name="Li P."/>
            <person name="Qiu J."/>
            <person name="Olsen K.M."/>
            <person name="Qiu Y."/>
        </authorList>
    </citation>
    <scope>NUCLEOTIDE SEQUENCE</scope>
    <source>
        <strain evidence="4">KIB01</strain>
    </source>
</reference>
<feature type="compositionally biased region" description="Basic and acidic residues" evidence="2">
    <location>
        <begin position="328"/>
        <end position="340"/>
    </location>
</feature>
<dbReference type="Proteomes" id="UP001280121">
    <property type="component" value="Unassembled WGS sequence"/>
</dbReference>
<comment type="caution">
    <text evidence="4">The sequence shown here is derived from an EMBL/GenBank/DDBJ whole genome shotgun (WGS) entry which is preliminary data.</text>
</comment>
<evidence type="ECO:0000313" key="4">
    <source>
        <dbReference type="EMBL" id="KAK2636107.1"/>
    </source>
</evidence>
<organism evidence="4 5">
    <name type="scientific">Dipteronia dyeriana</name>
    <dbReference type="NCBI Taxonomy" id="168575"/>
    <lineage>
        <taxon>Eukaryota</taxon>
        <taxon>Viridiplantae</taxon>
        <taxon>Streptophyta</taxon>
        <taxon>Embryophyta</taxon>
        <taxon>Tracheophyta</taxon>
        <taxon>Spermatophyta</taxon>
        <taxon>Magnoliopsida</taxon>
        <taxon>eudicotyledons</taxon>
        <taxon>Gunneridae</taxon>
        <taxon>Pentapetalae</taxon>
        <taxon>rosids</taxon>
        <taxon>malvids</taxon>
        <taxon>Sapindales</taxon>
        <taxon>Sapindaceae</taxon>
        <taxon>Hippocastanoideae</taxon>
        <taxon>Acereae</taxon>
        <taxon>Dipteronia</taxon>
    </lineage>
</organism>